<dbReference type="RefSeq" id="WP_136894053.1">
    <property type="nucleotide sequence ID" value="NZ_SWJE01000005.1"/>
</dbReference>
<dbReference type="AlphaFoldDB" id="A0A4U1I7Y5"/>
<dbReference type="OrthoDB" id="9024616at2"/>
<accession>A0A4U1I7Y5</accession>
<proteinExistence type="predicted"/>
<keyword evidence="2" id="KW-1185">Reference proteome</keyword>
<reference evidence="1 2" key="1">
    <citation type="submission" date="2019-04" db="EMBL/GenBank/DDBJ databases">
        <title>Trinickia sp. 7GSK02, isolated from subtropical forest soil.</title>
        <authorList>
            <person name="Gao Z.-H."/>
            <person name="Qiu L.-H."/>
        </authorList>
    </citation>
    <scope>NUCLEOTIDE SEQUENCE [LARGE SCALE GENOMIC DNA]</scope>
    <source>
        <strain evidence="1 2">7GSK02</strain>
    </source>
</reference>
<evidence type="ECO:0000313" key="2">
    <source>
        <dbReference type="Proteomes" id="UP000305539"/>
    </source>
</evidence>
<organism evidence="1 2">
    <name type="scientific">Trinickia terrae</name>
    <dbReference type="NCBI Taxonomy" id="2571161"/>
    <lineage>
        <taxon>Bacteria</taxon>
        <taxon>Pseudomonadati</taxon>
        <taxon>Pseudomonadota</taxon>
        <taxon>Betaproteobacteria</taxon>
        <taxon>Burkholderiales</taxon>
        <taxon>Burkholderiaceae</taxon>
        <taxon>Trinickia</taxon>
    </lineage>
</organism>
<dbReference type="Proteomes" id="UP000305539">
    <property type="component" value="Unassembled WGS sequence"/>
</dbReference>
<protein>
    <submittedName>
        <fullName evidence="1">Uncharacterized protein</fullName>
    </submittedName>
</protein>
<sequence length="182" mass="20236">MHDVQVYVFDRLRSRHEDETRTLERAIASTDQAMRAHLLEFWEAVEFRRMPNVKKLALALQYAAGRLISTEDDDVSLLSSPRNFRTIAAMLAEWLTMETKSMEQVLSAIRSATASSISDTDAANCVRRLGAFARGVVDARDYDDLMMAAGDLIDVAKLTGVSVLMDLLLKRVKPAADSGQDA</sequence>
<gene>
    <name evidence="1" type="ORF">FAZ69_10475</name>
</gene>
<comment type="caution">
    <text evidence="1">The sequence shown here is derived from an EMBL/GenBank/DDBJ whole genome shotgun (WGS) entry which is preliminary data.</text>
</comment>
<evidence type="ECO:0000313" key="1">
    <source>
        <dbReference type="EMBL" id="TKC89365.1"/>
    </source>
</evidence>
<dbReference type="EMBL" id="SWJE01000005">
    <property type="protein sequence ID" value="TKC89365.1"/>
    <property type="molecule type" value="Genomic_DNA"/>
</dbReference>
<name>A0A4U1I7Y5_9BURK</name>